<dbReference type="SUPFAM" id="SSF53474">
    <property type="entry name" value="alpha/beta-Hydrolases"/>
    <property type="match status" value="1"/>
</dbReference>
<protein>
    <submittedName>
        <fullName evidence="1">Uncharacterized protein</fullName>
    </submittedName>
</protein>
<dbReference type="EMBL" id="CAXAMN010004669">
    <property type="protein sequence ID" value="CAK9010530.1"/>
    <property type="molecule type" value="Genomic_DNA"/>
</dbReference>
<sequence>MGRLWRVVGGDKGGLLVRDGRELTSAEKAERLAKQSIVEEVEIAGPRLCYRICRGTGPETGWVSMKLKDKHLLVPADTRETGKRFSAETPLPELLCVQPSVKHGTERGALATLDELEQKAWAQVKETNSSMNSGKEALEDKMVRFKSTVQDLLHVAWKRENRKRVVLFLAKLLEFCSKNNWTRAAQILCHQLCLVSWASSMVDVEYYPFRDDAETNPMVLLCGFGGSHLDDLQPAIEQWTKRGAAVLAFGPALVGREDMLERIYEKLMEVLGGHPVILHFFSDGGFGMARSLLGMWNESWQHGQTRQSPAETIKCIISDGAGLLPHETTYIEDIQGGKGEPTTTTNTALAFFTGCGLNMLMTFGACQAFHEEPANSFGKTLIAWSNSGDLAHELTSAPRGPLASLAAIWCSPMLIVASRGDKVVPLERSLLLESWLRNLPTRQSLQEGKERDETRLYTLILEKALHCRAMATHAEEYWEAVDNLLAAGGVSCSG</sequence>
<comment type="caution">
    <text evidence="1">The sequence shown here is derived from an EMBL/GenBank/DDBJ whole genome shotgun (WGS) entry which is preliminary data.</text>
</comment>
<dbReference type="Proteomes" id="UP001642484">
    <property type="component" value="Unassembled WGS sequence"/>
</dbReference>
<gene>
    <name evidence="1" type="ORF">CCMP2556_LOCUS10107</name>
</gene>
<accession>A0ABP0J7Y3</accession>
<reference evidence="1 2" key="1">
    <citation type="submission" date="2024-02" db="EMBL/GenBank/DDBJ databases">
        <authorList>
            <person name="Chen Y."/>
            <person name="Shah S."/>
            <person name="Dougan E. K."/>
            <person name="Thang M."/>
            <person name="Chan C."/>
        </authorList>
    </citation>
    <scope>NUCLEOTIDE SEQUENCE [LARGE SCALE GENOMIC DNA]</scope>
</reference>
<evidence type="ECO:0000313" key="1">
    <source>
        <dbReference type="EMBL" id="CAK9010530.1"/>
    </source>
</evidence>
<keyword evidence="2" id="KW-1185">Reference proteome</keyword>
<organism evidence="1 2">
    <name type="scientific">Durusdinium trenchii</name>
    <dbReference type="NCBI Taxonomy" id="1381693"/>
    <lineage>
        <taxon>Eukaryota</taxon>
        <taxon>Sar</taxon>
        <taxon>Alveolata</taxon>
        <taxon>Dinophyceae</taxon>
        <taxon>Suessiales</taxon>
        <taxon>Symbiodiniaceae</taxon>
        <taxon>Durusdinium</taxon>
    </lineage>
</organism>
<dbReference type="InterPro" id="IPR029058">
    <property type="entry name" value="AB_hydrolase_fold"/>
</dbReference>
<proteinExistence type="predicted"/>
<name>A0ABP0J7Y3_9DINO</name>
<dbReference type="Gene3D" id="3.40.50.1820">
    <property type="entry name" value="alpha/beta hydrolase"/>
    <property type="match status" value="1"/>
</dbReference>
<evidence type="ECO:0000313" key="2">
    <source>
        <dbReference type="Proteomes" id="UP001642484"/>
    </source>
</evidence>